<dbReference type="GO" id="GO:0009298">
    <property type="term" value="P:GDP-mannose biosynthetic process"/>
    <property type="evidence" value="ECO:0007669"/>
    <property type="project" value="TreeGrafter"/>
</dbReference>
<dbReference type="InterPro" id="IPR029044">
    <property type="entry name" value="Nucleotide-diphossugar_trans"/>
</dbReference>
<comment type="catalytic activity">
    <reaction evidence="7">
        <text>alpha-D-mannose 1-phosphate + GTP + H(+) = GDP-alpha-D-mannose + diphosphate</text>
        <dbReference type="Rhea" id="RHEA:15229"/>
        <dbReference type="ChEBI" id="CHEBI:15378"/>
        <dbReference type="ChEBI" id="CHEBI:33019"/>
        <dbReference type="ChEBI" id="CHEBI:37565"/>
        <dbReference type="ChEBI" id="CHEBI:57527"/>
        <dbReference type="ChEBI" id="CHEBI:58409"/>
        <dbReference type="EC" id="2.7.7.13"/>
    </reaction>
</comment>
<evidence type="ECO:0000256" key="8">
    <source>
        <dbReference type="RuleBase" id="RU004190"/>
    </source>
</evidence>
<dbReference type="InterPro" id="IPR006375">
    <property type="entry name" value="Man1P_GuaTrfase/Man6P_Isoase"/>
</dbReference>
<evidence type="ECO:0000313" key="13">
    <source>
        <dbReference type="Proteomes" id="UP000001589"/>
    </source>
</evidence>
<evidence type="ECO:0000256" key="7">
    <source>
        <dbReference type="ARBA" id="ARBA00047343"/>
    </source>
</evidence>
<name>A2BXR6_PROM5</name>
<dbReference type="InterPro" id="IPR001538">
    <property type="entry name" value="Man6P_isomerase-2_C"/>
</dbReference>
<keyword evidence="3 12" id="KW-0808">Transferase</keyword>
<evidence type="ECO:0000259" key="9">
    <source>
        <dbReference type="Pfam" id="PF00483"/>
    </source>
</evidence>
<dbReference type="Proteomes" id="UP000001589">
    <property type="component" value="Chromosome"/>
</dbReference>
<evidence type="ECO:0000256" key="3">
    <source>
        <dbReference type="ARBA" id="ARBA00022679"/>
    </source>
</evidence>
<evidence type="ECO:0000259" key="11">
    <source>
        <dbReference type="Pfam" id="PF22640"/>
    </source>
</evidence>
<dbReference type="RefSeq" id="WP_011820674.1">
    <property type="nucleotide sequence ID" value="NC_008817.1"/>
</dbReference>
<sequence length="480" mass="54379">MEQKIIPIILCGGKGTRLWPLSRQSYPKQFLALHGDKNKSLLQQTQERISFLEGITEPIIICNEEHRFLVAEQMRDINVKPKAIILENEGKNTAPAIALGAIKALEEEQEDPLLLILSADHIIRDLNVFSKVLQKGCKSALENNLVTFGIIPNRPETGYGYIESEFVLDKNNIKGSRIKRFIEKPNKELAQKLVKSNKYTWNSGMFVFKNSLIIKELNKHAPLVLRYCKKAIGSSVRDLDFIRIDGDSFSKSPNIPIDIAVMEKTNLGLVLPLDAGWSDIGNWESLWDNEKKDSFGNVIKGKVFNEGSTDCYIKSENSLLVTLGLKDLILVETSDAILAANKNELNKIKTVLNKLEKKGYTEVNTHRKIYRPWGSYTSLIENEKWLVKSIEVNPGSKLSLQMHHHRTEHWIVVKGTAQVELDNRSFVLSENQSTFIPLGSKHRLSNPGKIDLTLIEIQSGDYIGEDDIVRFKDDYGRIND</sequence>
<feature type="domain" description="Nucleotidyl transferase" evidence="9">
    <location>
        <begin position="7"/>
        <end position="292"/>
    </location>
</feature>
<dbReference type="AlphaFoldDB" id="A2BXR6"/>
<dbReference type="eggNOG" id="COG0662">
    <property type="taxonomic scope" value="Bacteria"/>
</dbReference>
<dbReference type="PANTHER" id="PTHR46390:SF1">
    <property type="entry name" value="MANNOSE-1-PHOSPHATE GUANYLYLTRANSFERASE"/>
    <property type="match status" value="1"/>
</dbReference>
<dbReference type="GO" id="GO:0004475">
    <property type="term" value="F:mannose-1-phosphate guanylyltransferase (GTP) activity"/>
    <property type="evidence" value="ECO:0007669"/>
    <property type="project" value="UniProtKB-EC"/>
</dbReference>
<dbReference type="InterPro" id="IPR005835">
    <property type="entry name" value="NTP_transferase_dom"/>
</dbReference>
<dbReference type="EMBL" id="CP000552">
    <property type="protein sequence ID" value="ABM72577.1"/>
    <property type="molecule type" value="Genomic_DNA"/>
</dbReference>
<dbReference type="InterPro" id="IPR011051">
    <property type="entry name" value="RmlC_Cupin_sf"/>
</dbReference>
<dbReference type="InterPro" id="IPR014710">
    <property type="entry name" value="RmlC-like_jellyroll"/>
</dbReference>
<keyword evidence="5" id="KW-0547">Nucleotide-binding</keyword>
<evidence type="ECO:0000259" key="10">
    <source>
        <dbReference type="Pfam" id="PF01050"/>
    </source>
</evidence>
<accession>A2BXR6</accession>
<dbReference type="GeneID" id="60200565"/>
<dbReference type="FunFam" id="3.90.550.10:FF:000046">
    <property type="entry name" value="Mannose-1-phosphate guanylyltransferase (GDP)"/>
    <property type="match status" value="1"/>
</dbReference>
<dbReference type="CDD" id="cd02213">
    <property type="entry name" value="cupin_PMI_typeII_C"/>
    <property type="match status" value="1"/>
</dbReference>
<dbReference type="FunFam" id="2.60.120.10:FF:000032">
    <property type="entry name" value="Mannose-1-phosphate guanylyltransferase/mannose-6-phosphate isomerase"/>
    <property type="match status" value="1"/>
</dbReference>
<dbReference type="KEGG" id="pmc:P9515_13701"/>
<dbReference type="STRING" id="167542.P9515_13701"/>
<dbReference type="NCBIfam" id="TIGR01479">
    <property type="entry name" value="GMP_PMI"/>
    <property type="match status" value="1"/>
</dbReference>
<evidence type="ECO:0000256" key="1">
    <source>
        <dbReference type="ARBA" id="ARBA00006115"/>
    </source>
</evidence>
<protein>
    <recommendedName>
        <fullName evidence="2">mannose-1-phosphate guanylyltransferase</fullName>
        <ecNumber evidence="2">2.7.7.13</ecNumber>
    </recommendedName>
</protein>
<dbReference type="CDD" id="cd02509">
    <property type="entry name" value="GDP-M1P_Guanylyltransferase"/>
    <property type="match status" value="1"/>
</dbReference>
<comment type="similarity">
    <text evidence="1 8">Belongs to the mannose-6-phosphate isomerase type 2 family.</text>
</comment>
<evidence type="ECO:0000256" key="5">
    <source>
        <dbReference type="ARBA" id="ARBA00022741"/>
    </source>
</evidence>
<dbReference type="GO" id="GO:0005525">
    <property type="term" value="F:GTP binding"/>
    <property type="evidence" value="ECO:0007669"/>
    <property type="project" value="UniProtKB-KW"/>
</dbReference>
<dbReference type="Pfam" id="PF00483">
    <property type="entry name" value="NTP_transferase"/>
    <property type="match status" value="1"/>
</dbReference>
<dbReference type="Gene3D" id="3.90.550.10">
    <property type="entry name" value="Spore Coat Polysaccharide Biosynthesis Protein SpsA, Chain A"/>
    <property type="match status" value="1"/>
</dbReference>
<reference evidence="12 13" key="1">
    <citation type="journal article" date="2007" name="PLoS Genet.">
        <title>Patterns and implications of gene gain and loss in the evolution of Prochlorococcus.</title>
        <authorList>
            <person name="Kettler G.C."/>
            <person name="Martiny A.C."/>
            <person name="Huang K."/>
            <person name="Zucker J."/>
            <person name="Coleman M.L."/>
            <person name="Rodrigue S."/>
            <person name="Chen F."/>
            <person name="Lapidus A."/>
            <person name="Ferriera S."/>
            <person name="Johnson J."/>
            <person name="Steglich C."/>
            <person name="Church G.M."/>
            <person name="Richardson P."/>
            <person name="Chisholm S.W."/>
        </authorList>
    </citation>
    <scope>NUCLEOTIDE SEQUENCE [LARGE SCALE GENOMIC DNA]</scope>
    <source>
        <strain evidence="12 13">MIT 9515</strain>
    </source>
</reference>
<gene>
    <name evidence="12" type="primary">manC</name>
    <name evidence="12" type="ordered locus">P9515_13701</name>
</gene>
<feature type="domain" description="MannoseP isomerase/GMP-like beta-helix" evidence="11">
    <location>
        <begin position="308"/>
        <end position="355"/>
    </location>
</feature>
<dbReference type="GO" id="GO:0000271">
    <property type="term" value="P:polysaccharide biosynthetic process"/>
    <property type="evidence" value="ECO:0007669"/>
    <property type="project" value="InterPro"/>
</dbReference>
<feature type="domain" description="Mannose-6-phosphate isomerase type II C-terminal" evidence="10">
    <location>
        <begin position="360"/>
        <end position="473"/>
    </location>
</feature>
<evidence type="ECO:0000256" key="6">
    <source>
        <dbReference type="ARBA" id="ARBA00023134"/>
    </source>
</evidence>
<evidence type="ECO:0000313" key="12">
    <source>
        <dbReference type="EMBL" id="ABM72577.1"/>
    </source>
</evidence>
<keyword evidence="6" id="KW-0342">GTP-binding</keyword>
<dbReference type="InterPro" id="IPR049577">
    <property type="entry name" value="GMPP_N"/>
</dbReference>
<proteinExistence type="inferred from homology"/>
<dbReference type="PANTHER" id="PTHR46390">
    <property type="entry name" value="MANNOSE-1-PHOSPHATE GUANYLYLTRANSFERASE"/>
    <property type="match status" value="1"/>
</dbReference>
<evidence type="ECO:0000256" key="2">
    <source>
        <dbReference type="ARBA" id="ARBA00012387"/>
    </source>
</evidence>
<dbReference type="OrthoDB" id="9806359at2"/>
<dbReference type="eggNOG" id="COG0836">
    <property type="taxonomic scope" value="Bacteria"/>
</dbReference>
<keyword evidence="4 12" id="KW-0548">Nucleotidyltransferase</keyword>
<dbReference type="InterPro" id="IPR051161">
    <property type="entry name" value="Mannose-6P_isomerase_type2"/>
</dbReference>
<dbReference type="Pfam" id="PF22640">
    <property type="entry name" value="ManC_GMP_beta-helix"/>
    <property type="match status" value="1"/>
</dbReference>
<dbReference type="SUPFAM" id="SSF53448">
    <property type="entry name" value="Nucleotide-diphospho-sugar transferases"/>
    <property type="match status" value="1"/>
</dbReference>
<dbReference type="HOGENOM" id="CLU_035527_1_0_3"/>
<dbReference type="InterPro" id="IPR054566">
    <property type="entry name" value="ManC/GMP-like_b-helix"/>
</dbReference>
<organism evidence="12 13">
    <name type="scientific">Prochlorococcus marinus (strain MIT 9515)</name>
    <dbReference type="NCBI Taxonomy" id="167542"/>
    <lineage>
        <taxon>Bacteria</taxon>
        <taxon>Bacillati</taxon>
        <taxon>Cyanobacteriota</taxon>
        <taxon>Cyanophyceae</taxon>
        <taxon>Synechococcales</taxon>
        <taxon>Prochlorococcaceae</taxon>
        <taxon>Prochlorococcus</taxon>
    </lineage>
</organism>
<dbReference type="SUPFAM" id="SSF51182">
    <property type="entry name" value="RmlC-like cupins"/>
    <property type="match status" value="1"/>
</dbReference>
<dbReference type="EC" id="2.7.7.13" evidence="2"/>
<evidence type="ECO:0000256" key="4">
    <source>
        <dbReference type="ARBA" id="ARBA00022695"/>
    </source>
</evidence>
<dbReference type="Gene3D" id="2.60.120.10">
    <property type="entry name" value="Jelly Rolls"/>
    <property type="match status" value="1"/>
</dbReference>
<dbReference type="Pfam" id="PF01050">
    <property type="entry name" value="MannoseP_isomer"/>
    <property type="match status" value="1"/>
</dbReference>